<organism evidence="3">
    <name type="scientific">Talaromyces marneffei PM1</name>
    <dbReference type="NCBI Taxonomy" id="1077442"/>
    <lineage>
        <taxon>Eukaryota</taxon>
        <taxon>Fungi</taxon>
        <taxon>Dikarya</taxon>
        <taxon>Ascomycota</taxon>
        <taxon>Pezizomycotina</taxon>
        <taxon>Eurotiomycetes</taxon>
        <taxon>Eurotiomycetidae</taxon>
        <taxon>Eurotiales</taxon>
        <taxon>Trichocomaceae</taxon>
        <taxon>Talaromyces</taxon>
        <taxon>Talaromyces sect. Talaromyces</taxon>
    </lineage>
</organism>
<dbReference type="GO" id="GO:0030674">
    <property type="term" value="F:protein-macromolecule adaptor activity"/>
    <property type="evidence" value="ECO:0007669"/>
    <property type="project" value="TreeGrafter"/>
</dbReference>
<comment type="caution">
    <text evidence="3">The sequence shown here is derived from an EMBL/GenBank/DDBJ whole genome shotgun (WGS) entry which is preliminary data.</text>
</comment>
<dbReference type="GO" id="GO:0005778">
    <property type="term" value="C:peroxisomal membrane"/>
    <property type="evidence" value="ECO:0007669"/>
    <property type="project" value="InterPro"/>
</dbReference>
<dbReference type="eggNOG" id="KOG4444">
    <property type="taxonomic scope" value="Eukaryota"/>
</dbReference>
<evidence type="ECO:0000313" key="3">
    <source>
        <dbReference type="EMBL" id="KFX41841.1"/>
    </source>
</evidence>
<name>A0A093V526_TALMA</name>
<feature type="transmembrane region" description="Helical" evidence="2">
    <location>
        <begin position="167"/>
        <end position="187"/>
    </location>
</feature>
<protein>
    <submittedName>
        <fullName evidence="3">Peroxisomal biogenesis factor 3</fullName>
    </submittedName>
</protein>
<dbReference type="HOGENOM" id="CLU_017002_3_0_1"/>
<feature type="transmembrane region" description="Helical" evidence="2">
    <location>
        <begin position="16"/>
        <end position="34"/>
    </location>
</feature>
<keyword evidence="2" id="KW-1133">Transmembrane helix</keyword>
<sequence length="522" mass="57593">MIGATRRWFRRNRKSLAIGAGIIGVGYVAGQYVLSKFSEARERMNSDRIAKENLRRRFEQNQADCTFTVLALLPTATENILEALPVEELTQELQRKRAERLARTSGSDVLTSEPSSSTAPSVAEEDGRSLTSFQADSFIHASQSADSTISGERPRRSKAQLWNDVKIFSITRAIVLIYTLSLLTIFTRIQLNLLGRRSYISSVLALASPEGSSIRLEDHADDSQAFGNDFETNRRYLTFSWWLLHRGWKDLMENVRVAVEEAFGALNPREDITLNKLSELMLDVRKRVEGATEEDRKVKQWLPYLLPRKEDEDMVLQESGVLSSNTLSSSQTTANLRQLLDETSDLIESPSFSRILTSLNNEGFAKLVEQKCANSLFKQPTSDPTPITTFSSAATIVPASLSSSPKAKLATVLALITRESHVIGNGTNPPNEYLVAMEQGVQELEAFAAVIYSSNFHLGLLESENAASTKATEEAQPGLRPADVASTEQSIAAKEASTTTDDSAFEKVWGKAVERSGSGDEA</sequence>
<accession>A0A093V526</accession>
<reference key="1">
    <citation type="journal article" date="2014" name="PLoS Genet.">
        <title>Signature Gene Expression Reveals Novel Clues to the Molecular Mechanisms of Dimorphic Transition in Penicillium marneffei.</title>
        <authorList>
            <person name="Yang E."/>
            <person name="Wang G."/>
            <person name="Cai J."/>
            <person name="Woo P.C."/>
            <person name="Lau S.K."/>
            <person name="Yuen K.-Y."/>
            <person name="Chow W.-N."/>
            <person name="Lin X."/>
        </authorList>
    </citation>
    <scope>NUCLEOTIDE SEQUENCE [LARGE SCALE GENOMIC DNA]</scope>
    <source>
        <strain>PM1</strain>
    </source>
</reference>
<feature type="compositionally biased region" description="Polar residues" evidence="1">
    <location>
        <begin position="486"/>
        <end position="502"/>
    </location>
</feature>
<proteinExistence type="predicted"/>
<dbReference type="PANTHER" id="PTHR28080:SF1">
    <property type="entry name" value="PEROXISOMAL BIOGENESIS FACTOR 3"/>
    <property type="match status" value="1"/>
</dbReference>
<feature type="compositionally biased region" description="Polar residues" evidence="1">
    <location>
        <begin position="104"/>
        <end position="120"/>
    </location>
</feature>
<reference evidence="3" key="2">
    <citation type="journal article" date="2014" name="PLoS Genet.">
        <title>Signature gene expression reveals novel clues to the molecular mechanisms of dimorphic transition in Penicillium marneffei.</title>
        <authorList>
            <person name="Yang E."/>
            <person name="Wang G."/>
            <person name="Cai J."/>
            <person name="Woo P.C."/>
            <person name="Lau S.K."/>
            <person name="Yuen K.-Y."/>
            <person name="Chow W.-N."/>
            <person name="Lin X."/>
        </authorList>
    </citation>
    <scope>NUCLEOTIDE SEQUENCE</scope>
    <source>
        <strain evidence="3">PM1</strain>
    </source>
</reference>
<evidence type="ECO:0000256" key="2">
    <source>
        <dbReference type="SAM" id="Phobius"/>
    </source>
</evidence>
<keyword evidence="2" id="KW-0812">Transmembrane</keyword>
<dbReference type="Pfam" id="PF04882">
    <property type="entry name" value="Peroxin-3"/>
    <property type="match status" value="1"/>
</dbReference>
<dbReference type="PANTHER" id="PTHR28080">
    <property type="entry name" value="PEROXISOMAL BIOGENESIS FACTOR 3"/>
    <property type="match status" value="1"/>
</dbReference>
<gene>
    <name evidence="3" type="ORF">GQ26_0530370</name>
</gene>
<evidence type="ECO:0000256" key="1">
    <source>
        <dbReference type="SAM" id="MobiDB-lite"/>
    </source>
</evidence>
<dbReference type="EMBL" id="JPOX01000053">
    <property type="protein sequence ID" value="KFX41841.1"/>
    <property type="molecule type" value="Genomic_DNA"/>
</dbReference>
<dbReference type="GO" id="GO:0045046">
    <property type="term" value="P:protein import into peroxisome membrane"/>
    <property type="evidence" value="ECO:0007669"/>
    <property type="project" value="TreeGrafter"/>
</dbReference>
<dbReference type="AlphaFoldDB" id="A0A093V526"/>
<keyword evidence="2" id="KW-0472">Membrane</keyword>
<feature type="region of interest" description="Disordered" evidence="1">
    <location>
        <begin position="102"/>
        <end position="126"/>
    </location>
</feature>
<feature type="region of interest" description="Disordered" evidence="1">
    <location>
        <begin position="468"/>
        <end position="505"/>
    </location>
</feature>
<dbReference type="InterPro" id="IPR006966">
    <property type="entry name" value="Peroxin-3"/>
</dbReference>